<dbReference type="RefSeq" id="WP_091849015.1">
    <property type="nucleotide sequence ID" value="NZ_FOHZ01000003.1"/>
</dbReference>
<sequence length="438" mass="47969">MESVNHTSLRLLYLFVTMLVILVPLSGLAAEIQGDETASVERNRRTLTLLQQSLYWIRSHHGSLPVERGSGSPAPSTARVPVLAGMTADTIPLSSAPARETWAGERFYLRGEDHDAEMGDRVRVGFDETPLPGLGSNLRLDGNWSMSQQPGDTTMDVGLAWQTLLGGNRLSFSGRHHEYHDEVVSGEDIRRVGGSRQTLEMDLVRNLYQGPAASLDARVITTDVSSQWFENGDLTGEARRSYSLVRLDGYLGGQVPWVDSHGEISLSVEGCMALLDGAVQEACGEKLGAFQRYNLAASLERNWLKMDWDLKGEYQFTPDKLPGWRYLEVGQGMMHGFGGQVLRGRRGGWLRLDSATPDRLLWLPSGVRTSLRFSLLRGWAEGPGQGLTSRATAGEVLWRVSGEHLTGGLRAGTLLEASGPGLVSANVPELSLDISWTL</sequence>
<dbReference type="AlphaFoldDB" id="A0A1I0AM89"/>
<gene>
    <name evidence="2" type="ORF">SAMN04487962_10328</name>
</gene>
<feature type="domain" description="Haemolysin activator HlyB C-terminal" evidence="1">
    <location>
        <begin position="135"/>
        <end position="366"/>
    </location>
</feature>
<reference evidence="3" key="1">
    <citation type="submission" date="2016-10" db="EMBL/GenBank/DDBJ databases">
        <authorList>
            <person name="Varghese N."/>
            <person name="Submissions S."/>
        </authorList>
    </citation>
    <scope>NUCLEOTIDE SEQUENCE [LARGE SCALE GENOMIC DNA]</scope>
    <source>
        <strain evidence="3">CGMCC 1.6489</strain>
    </source>
</reference>
<protein>
    <recommendedName>
        <fullName evidence="1">Haemolysin activator HlyB C-terminal domain-containing protein</fullName>
    </recommendedName>
</protein>
<dbReference type="Gene3D" id="2.40.160.50">
    <property type="entry name" value="membrane protein fhac: a member of the omp85/tpsb transporter family"/>
    <property type="match status" value="1"/>
</dbReference>
<evidence type="ECO:0000259" key="1">
    <source>
        <dbReference type="Pfam" id="PF03865"/>
    </source>
</evidence>
<evidence type="ECO:0000313" key="3">
    <source>
        <dbReference type="Proteomes" id="UP000198762"/>
    </source>
</evidence>
<organism evidence="2 3">
    <name type="scientific">Marinobacter segnicrescens</name>
    <dbReference type="NCBI Taxonomy" id="430453"/>
    <lineage>
        <taxon>Bacteria</taxon>
        <taxon>Pseudomonadati</taxon>
        <taxon>Pseudomonadota</taxon>
        <taxon>Gammaproteobacteria</taxon>
        <taxon>Pseudomonadales</taxon>
        <taxon>Marinobacteraceae</taxon>
        <taxon>Marinobacter</taxon>
    </lineage>
</organism>
<dbReference type="EMBL" id="FOHZ01000003">
    <property type="protein sequence ID" value="SES95421.1"/>
    <property type="molecule type" value="Genomic_DNA"/>
</dbReference>
<dbReference type="InterPro" id="IPR005565">
    <property type="entry name" value="Hemolysn_activator_HlyB_C"/>
</dbReference>
<dbReference type="STRING" id="430453.SAMN04487962_10328"/>
<evidence type="ECO:0000313" key="2">
    <source>
        <dbReference type="EMBL" id="SES95421.1"/>
    </source>
</evidence>
<accession>A0A1I0AM89</accession>
<dbReference type="Pfam" id="PF03865">
    <property type="entry name" value="ShlB"/>
    <property type="match status" value="1"/>
</dbReference>
<name>A0A1I0AM89_9GAMM</name>
<keyword evidence="3" id="KW-1185">Reference proteome</keyword>
<dbReference type="OrthoDB" id="6365842at2"/>
<dbReference type="Proteomes" id="UP000198762">
    <property type="component" value="Unassembled WGS sequence"/>
</dbReference>
<proteinExistence type="predicted"/>